<reference evidence="3" key="2">
    <citation type="submission" date="2020-05" db="UniProtKB">
        <authorList>
            <consortium name="EnsemblMetazoa"/>
        </authorList>
    </citation>
    <scope>IDENTIFICATION</scope>
</reference>
<accession>A0A084VD08</accession>
<dbReference type="EMBL" id="ATLV01011103">
    <property type="status" value="NOT_ANNOTATED_CDS"/>
    <property type="molecule type" value="Genomic_DNA"/>
</dbReference>
<sequence length="296" mass="33412">MTVHRGLSDGHEHGEQATRGCRTETGRTRHDDGHLSRIELPRFNGSPSEWPAFSSRFEKRVANHGKDADHYAFLAKCLERCEIARYSREAFENAGMPFAQAWVKLEERFYKKWVAFSGHFRRIIDLPHMTSASTNVLMRIIYVVETSLASARQITEADEFTSLVEDSPVALVIGKLDADTIASITRRAVQQSIPTWVELRTELDKFANRMYYQPKRKEEAAAKPHRNRNPPQREARTVLAATVLPVAAPEAKRVSNPAPAAIPSDVPAQSKKQGAKVRVRTAAMLRICPYGTHHHH</sequence>
<feature type="region of interest" description="Disordered" evidence="1">
    <location>
        <begin position="1"/>
        <end position="42"/>
    </location>
</feature>
<dbReference type="AlphaFoldDB" id="A0A084VD08"/>
<dbReference type="InterPro" id="IPR005312">
    <property type="entry name" value="DUF1759"/>
</dbReference>
<dbReference type="STRING" id="74873.A0A084VD08"/>
<evidence type="ECO:0000313" key="3">
    <source>
        <dbReference type="EnsemblMetazoa" id="ASIC002794-PA"/>
    </source>
</evidence>
<evidence type="ECO:0000313" key="2">
    <source>
        <dbReference type="EMBL" id="KFB35852.1"/>
    </source>
</evidence>
<dbReference type="VEuPathDB" id="VectorBase:ASIC002794"/>
<reference evidence="2 4" key="1">
    <citation type="journal article" date="2014" name="BMC Genomics">
        <title>Genome sequence of Anopheles sinensis provides insight into genetics basis of mosquito competence for malaria parasites.</title>
        <authorList>
            <person name="Zhou D."/>
            <person name="Zhang D."/>
            <person name="Ding G."/>
            <person name="Shi L."/>
            <person name="Hou Q."/>
            <person name="Ye Y."/>
            <person name="Xu Y."/>
            <person name="Zhou H."/>
            <person name="Xiong C."/>
            <person name="Li S."/>
            <person name="Yu J."/>
            <person name="Hong S."/>
            <person name="Yu X."/>
            <person name="Zou P."/>
            <person name="Chen C."/>
            <person name="Chang X."/>
            <person name="Wang W."/>
            <person name="Lv Y."/>
            <person name="Sun Y."/>
            <person name="Ma L."/>
            <person name="Shen B."/>
            <person name="Zhu C."/>
        </authorList>
    </citation>
    <scope>NUCLEOTIDE SEQUENCE [LARGE SCALE GENOMIC DNA]</scope>
</reference>
<evidence type="ECO:0000256" key="1">
    <source>
        <dbReference type="SAM" id="MobiDB-lite"/>
    </source>
</evidence>
<feature type="region of interest" description="Disordered" evidence="1">
    <location>
        <begin position="250"/>
        <end position="277"/>
    </location>
</feature>
<dbReference type="Pfam" id="PF03564">
    <property type="entry name" value="DUF1759"/>
    <property type="match status" value="1"/>
</dbReference>
<dbReference type="EnsemblMetazoa" id="ASIC002794-RA">
    <property type="protein sequence ID" value="ASIC002794-PA"/>
    <property type="gene ID" value="ASIC002794"/>
</dbReference>
<proteinExistence type="predicted"/>
<organism evidence="2">
    <name type="scientific">Anopheles sinensis</name>
    <name type="common">Mosquito</name>
    <dbReference type="NCBI Taxonomy" id="74873"/>
    <lineage>
        <taxon>Eukaryota</taxon>
        <taxon>Metazoa</taxon>
        <taxon>Ecdysozoa</taxon>
        <taxon>Arthropoda</taxon>
        <taxon>Hexapoda</taxon>
        <taxon>Insecta</taxon>
        <taxon>Pterygota</taxon>
        <taxon>Neoptera</taxon>
        <taxon>Endopterygota</taxon>
        <taxon>Diptera</taxon>
        <taxon>Nematocera</taxon>
        <taxon>Culicoidea</taxon>
        <taxon>Culicidae</taxon>
        <taxon>Anophelinae</taxon>
        <taxon>Anopheles</taxon>
    </lineage>
</organism>
<feature type="compositionally biased region" description="Basic and acidic residues" evidence="1">
    <location>
        <begin position="1"/>
        <end position="40"/>
    </location>
</feature>
<evidence type="ECO:0000313" key="4">
    <source>
        <dbReference type="Proteomes" id="UP000030765"/>
    </source>
</evidence>
<name>A0A084VD08_ANOSI</name>
<dbReference type="VEuPathDB" id="VectorBase:ASIS022398"/>
<feature type="region of interest" description="Disordered" evidence="1">
    <location>
        <begin position="214"/>
        <end position="235"/>
    </location>
</feature>
<dbReference type="EMBL" id="KE524641">
    <property type="protein sequence ID" value="KFB35852.1"/>
    <property type="molecule type" value="Genomic_DNA"/>
</dbReference>
<dbReference type="OrthoDB" id="7788680at2759"/>
<keyword evidence="4" id="KW-1185">Reference proteome</keyword>
<dbReference type="Proteomes" id="UP000030765">
    <property type="component" value="Unassembled WGS sequence"/>
</dbReference>
<protein>
    <submittedName>
        <fullName evidence="2">AGAP013253-PA-like protein</fullName>
    </submittedName>
</protein>
<gene>
    <name evidence="2" type="ORF">ZHAS_00002794</name>
</gene>